<feature type="compositionally biased region" description="Low complexity" evidence="1">
    <location>
        <begin position="412"/>
        <end position="461"/>
    </location>
</feature>
<keyword evidence="2" id="KW-0732">Signal</keyword>
<dbReference type="PANTHER" id="PTHR44826">
    <property type="entry name" value="SPORE COAT PROTEIN SP85"/>
    <property type="match status" value="1"/>
</dbReference>
<dbReference type="Proteomes" id="UP001054902">
    <property type="component" value="Unassembled WGS sequence"/>
</dbReference>
<evidence type="ECO:0000313" key="4">
    <source>
        <dbReference type="Proteomes" id="UP001054902"/>
    </source>
</evidence>
<feature type="compositionally biased region" description="Low complexity" evidence="1">
    <location>
        <begin position="365"/>
        <end position="405"/>
    </location>
</feature>
<evidence type="ECO:0000313" key="3">
    <source>
        <dbReference type="EMBL" id="GFH55454.1"/>
    </source>
</evidence>
<keyword evidence="4" id="KW-1185">Reference proteome</keyword>
<evidence type="ECO:0000256" key="1">
    <source>
        <dbReference type="SAM" id="MobiDB-lite"/>
    </source>
</evidence>
<dbReference type="PANTHER" id="PTHR44826:SF8">
    <property type="entry name" value="WSC DOMAIN-CONTAINING PROTEIN"/>
    <property type="match status" value="1"/>
</dbReference>
<sequence>MYILAVLILFNTIHNASASIKLQRTNLEEVMRQRLHEAIESSLNDNFQRRNEECGDDYYEYDDYYGYYNYKNFYYSGFIPEGIVSEQCAATTAVAFRSTKIYKEKTIEEVEEAIEISFDNVTATFCLNGSCDTFQEDCMKLGGHFVTANFTTYSPCNECEVRFLDVNYPLCLGWDCDETEVQNFANYIGKIQVCDDGEDVPVERYGEPEIDSYPNDTNAACYGDMYNLFFNTEVYGETNEFDYVNMNETLCEDSDGVILTTAIADTNTTQQNDQCVNLIDVPLCYSSSCNLDEAENMVEYFFNDVSIMKEEEGCQSIAVAISTIAPTLSSSPSVSPSSVPTISMSPSISTLPTESPTISDKPTDSSKPSSSPSVSLAPSVAPSLLASSVPSALPTQTPSTSKTPSVIPSQRPSKSLFPSLSPSSFPSLLPTNAPTAAAASPTSSPTFAPTNAPTASPTASPTFPPVKTLKDSPFPFRFGQEYYTCTDIGTNGVTVTCDSRNDIAGDVKTHCPATCSAPDVYESNMYVDFGIEKNGGVIKPKQCRPWLSEDDWVMCEEKCAGGADGNFVGILDTCENSCSTCALIGMDSPLPFRFRKKYYTCADVSDAGPVTCNSQGDIVGDVAKHCSATCNQVVGSFDESNMYVDVGIKKMGVTRPKKCRQWLKQNNWSKCVKRCNKLDVRQTCPKTCWECDGRQAV</sequence>
<comment type="caution">
    <text evidence="3">The sequence shown here is derived from an EMBL/GenBank/DDBJ whole genome shotgun (WGS) entry which is preliminary data.</text>
</comment>
<feature type="signal peptide" evidence="2">
    <location>
        <begin position="1"/>
        <end position="18"/>
    </location>
</feature>
<name>A0AAD3D3L3_9STRA</name>
<organism evidence="3 4">
    <name type="scientific">Chaetoceros tenuissimus</name>
    <dbReference type="NCBI Taxonomy" id="426638"/>
    <lineage>
        <taxon>Eukaryota</taxon>
        <taxon>Sar</taxon>
        <taxon>Stramenopiles</taxon>
        <taxon>Ochrophyta</taxon>
        <taxon>Bacillariophyta</taxon>
        <taxon>Coscinodiscophyceae</taxon>
        <taxon>Chaetocerotophycidae</taxon>
        <taxon>Chaetocerotales</taxon>
        <taxon>Chaetocerotaceae</taxon>
        <taxon>Chaetoceros</taxon>
    </lineage>
</organism>
<reference evidence="3 4" key="1">
    <citation type="journal article" date="2021" name="Sci. Rep.">
        <title>The genome of the diatom Chaetoceros tenuissimus carries an ancient integrated fragment of an extant virus.</title>
        <authorList>
            <person name="Hongo Y."/>
            <person name="Kimura K."/>
            <person name="Takaki Y."/>
            <person name="Yoshida Y."/>
            <person name="Baba S."/>
            <person name="Kobayashi G."/>
            <person name="Nagasaki K."/>
            <person name="Hano T."/>
            <person name="Tomaru Y."/>
        </authorList>
    </citation>
    <scope>NUCLEOTIDE SEQUENCE [LARGE SCALE GENOMIC DNA]</scope>
    <source>
        <strain evidence="3 4">NIES-3715</strain>
    </source>
</reference>
<proteinExistence type="predicted"/>
<dbReference type="AlphaFoldDB" id="A0AAD3D3L3"/>
<feature type="region of interest" description="Disordered" evidence="1">
    <location>
        <begin position="327"/>
        <end position="466"/>
    </location>
</feature>
<feature type="chain" id="PRO_5042235774" evidence="2">
    <location>
        <begin position="19"/>
        <end position="697"/>
    </location>
</feature>
<accession>A0AAD3D3L3</accession>
<evidence type="ECO:0000256" key="2">
    <source>
        <dbReference type="SAM" id="SignalP"/>
    </source>
</evidence>
<dbReference type="InterPro" id="IPR051860">
    <property type="entry name" value="Plasmodium_CSP_Invasion"/>
</dbReference>
<dbReference type="EMBL" id="BLLK01000049">
    <property type="protein sequence ID" value="GFH55454.1"/>
    <property type="molecule type" value="Genomic_DNA"/>
</dbReference>
<gene>
    <name evidence="3" type="ORF">CTEN210_11930</name>
</gene>
<feature type="compositionally biased region" description="Low complexity" evidence="1">
    <location>
        <begin position="327"/>
        <end position="353"/>
    </location>
</feature>
<protein>
    <submittedName>
        <fullName evidence="3">Uncharacterized protein</fullName>
    </submittedName>
</protein>